<dbReference type="InterPro" id="IPR001789">
    <property type="entry name" value="Sig_transdc_resp-reg_receiver"/>
</dbReference>
<organism evidence="4 5">
    <name type="scientific">Desulfolithobacter dissulfuricans</name>
    <dbReference type="NCBI Taxonomy" id="2795293"/>
    <lineage>
        <taxon>Bacteria</taxon>
        <taxon>Pseudomonadati</taxon>
        <taxon>Thermodesulfobacteriota</taxon>
        <taxon>Desulfobulbia</taxon>
        <taxon>Desulfobulbales</taxon>
        <taxon>Desulfobulbaceae</taxon>
        <taxon>Desulfolithobacter</taxon>
    </lineage>
</organism>
<reference evidence="4" key="1">
    <citation type="submission" date="2020-12" db="EMBL/GenBank/DDBJ databases">
        <title>Desulfobium dissulfuricans gen. nov., sp. nov., a novel mesophilic, sulfate-reducing bacterium isolated from a deep-sea hydrothermal vent.</title>
        <authorList>
            <person name="Hashimoto Y."/>
            <person name="Tame A."/>
            <person name="Sawayama S."/>
            <person name="Miyazaki J."/>
            <person name="Takai K."/>
            <person name="Nakagawa S."/>
        </authorList>
    </citation>
    <scope>NUCLEOTIDE SEQUENCE</scope>
    <source>
        <strain evidence="4">GF1</strain>
    </source>
</reference>
<name>A0A915XLI4_9BACT</name>
<gene>
    <name evidence="4" type="ORF">GF1_22120</name>
</gene>
<dbReference type="InterPro" id="IPR050595">
    <property type="entry name" value="Bact_response_regulator"/>
</dbReference>
<evidence type="ECO:0000256" key="2">
    <source>
        <dbReference type="PROSITE-ProRule" id="PRU00169"/>
    </source>
</evidence>
<dbReference type="SUPFAM" id="SSF56059">
    <property type="entry name" value="Glutathione synthetase ATP-binding domain-like"/>
    <property type="match status" value="1"/>
</dbReference>
<evidence type="ECO:0000313" key="4">
    <source>
        <dbReference type="EMBL" id="BCO09836.1"/>
    </source>
</evidence>
<evidence type="ECO:0000259" key="3">
    <source>
        <dbReference type="PROSITE" id="PS50110"/>
    </source>
</evidence>
<proteinExistence type="predicted"/>
<protein>
    <submittedName>
        <fullName evidence="4">Phosphoenolpyruvate synthase</fullName>
    </submittedName>
</protein>
<evidence type="ECO:0000313" key="5">
    <source>
        <dbReference type="Proteomes" id="UP001063350"/>
    </source>
</evidence>
<dbReference type="KEGG" id="ddu:GF1_22120"/>
<dbReference type="RefSeq" id="WP_267926577.1">
    <property type="nucleotide sequence ID" value="NZ_AP024233.1"/>
</dbReference>
<keyword evidence="1" id="KW-0597">Phosphoprotein</keyword>
<dbReference type="PANTHER" id="PTHR44591:SF21">
    <property type="entry name" value="TWO-COMPONENT RESPONSE REGULATOR"/>
    <property type="match status" value="1"/>
</dbReference>
<dbReference type="InterPro" id="IPR002192">
    <property type="entry name" value="PPDK_AMP/ATP-bd"/>
</dbReference>
<dbReference type="Proteomes" id="UP001063350">
    <property type="component" value="Chromosome"/>
</dbReference>
<dbReference type="PANTHER" id="PTHR44591">
    <property type="entry name" value="STRESS RESPONSE REGULATOR PROTEIN 1"/>
    <property type="match status" value="1"/>
</dbReference>
<dbReference type="Gene3D" id="3.40.50.2300">
    <property type="match status" value="2"/>
</dbReference>
<feature type="domain" description="Response regulatory" evidence="3">
    <location>
        <begin position="37"/>
        <end position="157"/>
    </location>
</feature>
<sequence length="999" mass="112477">MVSGGQYISGFDPHFKIYHELMAFKVREILLVSSPYDAYIMEEDGSLASRIINEYHGLNLSEPPRITRVPTGEQALKLLESDRFDLVVTMPHLGGMDGYSFGDQVKKHHPELPVILLAHSVRDTLPGGMNGNDSAIDNTYVWCCDSDLLLAIIKNTEDRVNVDYDTRRAMVRIILLVEDSPLHRSTILPILYNEVVLQTQSVLAEGLNEQHRLLKMRARPKILCASSFEEAMELFVRYRPYIFAVISDVRFPMGGKLTDGAGFELVRILRREMKDLALLMLSTEEKNNALARMIPAGFISKSSSNLREEIHNFFLTYLGFGDFVFRMPDGTVLGRASSLRQFENMLRTVPEASLRYHAAHNHFSNWVMARAEIALASRLHKHHFSGIENGEDLREDLVSKVHALRKLRQKGVVAQFSRNGFDPDITDFVRIGHGSMGGKARGIAFVASELQQAIHQKSALAAMPVTIPQTCVITNDGFDDFVRINRLSPPDEPDDSLVAEQFLQARLPDWLEEDLRAWLARIHYPLSVRSSSMLEDAQFRPYAGLYNTFMLINDSEDFEERLRQLVRAVKLVYASTWFEGPRAFSRSIGQTRKDSMAVIIQQVAGRRYGDYYYPAISGVAQSFNYYPIAPMRPEDGIVHVALGFGKTVVEGERCLRFSPAWPEHLPQFSTVDDMLQNGQTWFYSLDCSRNALFSLRRNNLVRRSIDEAADEFPVRILSSTYFPDEHRIRDADLPGPKVLTFASILKYGHYPLPKILRELLAFGREGMGCEVEIEFAVDLDEDPARSVFYFLQIRPIVTTGESRRVQISDREWKEAILRSSQALGHGLYTGIADIVYVIPEKFDAAATREIAAEVGRINRELHREQRPYLLIGPGRWGTADPWLGIPVLWGDISGVGIIVELQGCGLQAEPSQGSHFFQNITSLGIPYLMVENSDCAGGKAGEQGGVDWTWIHGLETVRETGYVRHVRAAAPFELKVDGRSARAVVLAAGDNMTQGENNG</sequence>
<dbReference type="SUPFAM" id="SSF52172">
    <property type="entry name" value="CheY-like"/>
    <property type="match status" value="2"/>
</dbReference>
<dbReference type="GO" id="GO:0000160">
    <property type="term" value="P:phosphorelay signal transduction system"/>
    <property type="evidence" value="ECO:0007669"/>
    <property type="project" value="InterPro"/>
</dbReference>
<dbReference type="GO" id="GO:0005524">
    <property type="term" value="F:ATP binding"/>
    <property type="evidence" value="ECO:0007669"/>
    <property type="project" value="InterPro"/>
</dbReference>
<dbReference type="AlphaFoldDB" id="A0A915XLI4"/>
<dbReference type="InterPro" id="IPR011006">
    <property type="entry name" value="CheY-like_superfamily"/>
</dbReference>
<dbReference type="Pfam" id="PF01326">
    <property type="entry name" value="PPDK_N"/>
    <property type="match status" value="1"/>
</dbReference>
<comment type="caution">
    <text evidence="2">Lacks conserved residue(s) required for the propagation of feature annotation.</text>
</comment>
<dbReference type="PROSITE" id="PS50110">
    <property type="entry name" value="RESPONSE_REGULATORY"/>
    <property type="match status" value="1"/>
</dbReference>
<dbReference type="Gene3D" id="3.30.1490.20">
    <property type="entry name" value="ATP-grasp fold, A domain"/>
    <property type="match status" value="1"/>
</dbReference>
<dbReference type="InterPro" id="IPR013815">
    <property type="entry name" value="ATP_grasp_subdomain_1"/>
</dbReference>
<dbReference type="GO" id="GO:0016301">
    <property type="term" value="F:kinase activity"/>
    <property type="evidence" value="ECO:0007669"/>
    <property type="project" value="InterPro"/>
</dbReference>
<dbReference type="EMBL" id="AP024233">
    <property type="protein sequence ID" value="BCO09836.1"/>
    <property type="molecule type" value="Genomic_DNA"/>
</dbReference>
<accession>A0A915XLI4</accession>
<keyword evidence="5" id="KW-1185">Reference proteome</keyword>
<evidence type="ECO:0000256" key="1">
    <source>
        <dbReference type="ARBA" id="ARBA00022553"/>
    </source>
</evidence>